<protein>
    <recommendedName>
        <fullName evidence="4">Outer membrane protein beta-barrel domain-containing protein</fullName>
    </recommendedName>
</protein>
<keyword evidence="1" id="KW-0732">Signal</keyword>
<reference evidence="2 3" key="1">
    <citation type="journal article" date="2019" name="Genome Biol. Evol.">
        <title>Day and night: Metabolic profiles and evolutionary relationships of six axenic non-marine cyanobacteria.</title>
        <authorList>
            <person name="Will S.E."/>
            <person name="Henke P."/>
            <person name="Boedeker C."/>
            <person name="Huang S."/>
            <person name="Brinkmann H."/>
            <person name="Rohde M."/>
            <person name="Jarek M."/>
            <person name="Friedl T."/>
            <person name="Seufert S."/>
            <person name="Schumacher M."/>
            <person name="Overmann J."/>
            <person name="Neumann-Schaal M."/>
            <person name="Petersen J."/>
        </authorList>
    </citation>
    <scope>NUCLEOTIDE SEQUENCE [LARGE SCALE GENOMIC DNA]</scope>
    <source>
        <strain evidence="2 3">SAG 1403-4b</strain>
    </source>
</reference>
<dbReference type="RefSeq" id="WP_127054989.1">
    <property type="nucleotide sequence ID" value="NZ_RSCM01000010.1"/>
</dbReference>
<dbReference type="EMBL" id="RSCM01000010">
    <property type="protein sequence ID" value="RUS95389.1"/>
    <property type="molecule type" value="Genomic_DNA"/>
</dbReference>
<evidence type="ECO:0000313" key="3">
    <source>
        <dbReference type="Proteomes" id="UP000276103"/>
    </source>
</evidence>
<evidence type="ECO:0000256" key="1">
    <source>
        <dbReference type="SAM" id="SignalP"/>
    </source>
</evidence>
<feature type="chain" id="PRO_5019538854" description="Outer membrane protein beta-barrel domain-containing protein" evidence="1">
    <location>
        <begin position="28"/>
        <end position="129"/>
    </location>
</feature>
<gene>
    <name evidence="2" type="ORF">DSM107003_30920</name>
</gene>
<evidence type="ECO:0000313" key="2">
    <source>
        <dbReference type="EMBL" id="RUS95389.1"/>
    </source>
</evidence>
<accession>A0A433UNH2</accession>
<comment type="caution">
    <text evidence="2">The sequence shown here is derived from an EMBL/GenBank/DDBJ whole genome shotgun (WGS) entry which is preliminary data.</text>
</comment>
<dbReference type="AlphaFoldDB" id="A0A433UNH2"/>
<proteinExistence type="predicted"/>
<sequence length="129" mass="13362">MKSVVFIKTLITSLGLLVLFTPSQASAQIVPQPWISVGEKDGEVTYAIGARALSLGVEIGTGADSSTGVDVLKFVNLPVISPYVGVGLYSKDQGVAFSGGVQANATKNVFLGAGYHSIRGFNGQLGVKF</sequence>
<organism evidence="2 3">
    <name type="scientific">Trichormus variabilis SAG 1403-4b</name>
    <dbReference type="NCBI Taxonomy" id="447716"/>
    <lineage>
        <taxon>Bacteria</taxon>
        <taxon>Bacillati</taxon>
        <taxon>Cyanobacteriota</taxon>
        <taxon>Cyanophyceae</taxon>
        <taxon>Nostocales</taxon>
        <taxon>Nostocaceae</taxon>
        <taxon>Trichormus</taxon>
    </lineage>
</organism>
<evidence type="ECO:0008006" key="4">
    <source>
        <dbReference type="Google" id="ProtNLM"/>
    </source>
</evidence>
<name>A0A433UNH2_ANAVA</name>
<feature type="signal peptide" evidence="1">
    <location>
        <begin position="1"/>
        <end position="27"/>
    </location>
</feature>
<dbReference type="OrthoDB" id="464564at2"/>
<dbReference type="Proteomes" id="UP000276103">
    <property type="component" value="Unassembled WGS sequence"/>
</dbReference>
<keyword evidence="3" id="KW-1185">Reference proteome</keyword>